<dbReference type="OrthoDB" id="9778320at2"/>
<dbReference type="GO" id="GO:0005576">
    <property type="term" value="C:extracellular region"/>
    <property type="evidence" value="ECO:0007669"/>
    <property type="project" value="UniProtKB-SubCell"/>
</dbReference>
<dbReference type="Proteomes" id="UP000002574">
    <property type="component" value="Chromosome"/>
</dbReference>
<comment type="subcellular location">
    <subcellularLocation>
        <location evidence="1">Secreted</location>
    </subcellularLocation>
</comment>
<sequence>MKVLTYHSIGMPPPEAKLKTLYVKPSVFKRQINTLRFLGYRFLSVDHLLKGNAPRKSVLLTFDDAYLDFWENAFPLLKEYKIPAVVFVPAMLVGKFNQWDHQRVNVKKLIMDWQQLRELTKAGIEIGSHSLTHPYLSKIPREKAKREIEDSKKLLEDKLGVQIRAFCYPYGDYNHEVRDLVMQAGYLMAFTTKAGSFEQSENLFEIRRITVFGNDFILKLLLKILL</sequence>
<dbReference type="PANTHER" id="PTHR34216">
    <property type="match status" value="1"/>
</dbReference>
<dbReference type="KEGG" id="hte:Hydth_0304"/>
<feature type="domain" description="NodB homology" evidence="3">
    <location>
        <begin position="56"/>
        <end position="226"/>
    </location>
</feature>
<evidence type="ECO:0000256" key="2">
    <source>
        <dbReference type="ARBA" id="ARBA00022729"/>
    </source>
</evidence>
<dbReference type="eggNOG" id="COG0726">
    <property type="taxonomic scope" value="Bacteria"/>
</dbReference>
<dbReference type="STRING" id="608538.HTH_0306"/>
<dbReference type="RefSeq" id="WP_012962956.1">
    <property type="nucleotide sequence ID" value="NC_013799.1"/>
</dbReference>
<organism evidence="4 5">
    <name type="scientific">Hydrogenobacter thermophilus (strain DSM 6534 / IAM 12695 / TK-6)</name>
    <dbReference type="NCBI Taxonomy" id="608538"/>
    <lineage>
        <taxon>Bacteria</taxon>
        <taxon>Pseudomonadati</taxon>
        <taxon>Aquificota</taxon>
        <taxon>Aquificia</taxon>
        <taxon>Aquificales</taxon>
        <taxon>Aquificaceae</taxon>
        <taxon>Hydrogenobacter</taxon>
    </lineage>
</organism>
<reference evidence="4 5" key="1">
    <citation type="journal article" date="2010" name="J. Bacteriol.">
        <title>Complete genome sequence of the thermophilic, obligately chemolithoautotrophic hydrogen-oxidizing bacterium Hydrogenobacter thermophilus TK-6.</title>
        <authorList>
            <person name="Arai H."/>
            <person name="Kanbe H."/>
            <person name="Ishii M."/>
            <person name="Igarashi Y."/>
        </authorList>
    </citation>
    <scope>NUCLEOTIDE SEQUENCE [LARGE SCALE GENOMIC DNA]</scope>
    <source>
        <strain evidence="5">DSM 6534 / IAM 12695 / TK-6 [Tokyo]</strain>
    </source>
</reference>
<dbReference type="PANTHER" id="PTHR34216:SF3">
    <property type="entry name" value="POLY-BETA-1,6-N-ACETYL-D-GLUCOSAMINE N-DEACETYLASE"/>
    <property type="match status" value="1"/>
</dbReference>
<dbReference type="SUPFAM" id="SSF88713">
    <property type="entry name" value="Glycoside hydrolase/deacetylase"/>
    <property type="match status" value="1"/>
</dbReference>
<accession>D3DG21</accession>
<dbReference type="GO" id="GO:0005975">
    <property type="term" value="P:carbohydrate metabolic process"/>
    <property type="evidence" value="ECO:0007669"/>
    <property type="project" value="InterPro"/>
</dbReference>
<dbReference type="PROSITE" id="PS51677">
    <property type="entry name" value="NODB"/>
    <property type="match status" value="1"/>
</dbReference>
<evidence type="ECO:0000256" key="1">
    <source>
        <dbReference type="ARBA" id="ARBA00004613"/>
    </source>
</evidence>
<gene>
    <name evidence="4" type="ordered locus">HTH_0306</name>
</gene>
<dbReference type="InterPro" id="IPR051398">
    <property type="entry name" value="Polysacch_Deacetylase"/>
</dbReference>
<protein>
    <submittedName>
        <fullName evidence="4">Polysaccharide deacetylase</fullName>
    </submittedName>
</protein>
<dbReference type="KEGG" id="hth:HTH_0306"/>
<dbReference type="InterPro" id="IPR002509">
    <property type="entry name" value="NODB_dom"/>
</dbReference>
<dbReference type="EMBL" id="AP011112">
    <property type="protein sequence ID" value="BAI68773.1"/>
    <property type="molecule type" value="Genomic_DNA"/>
</dbReference>
<dbReference type="Pfam" id="PF01522">
    <property type="entry name" value="Polysacc_deac_1"/>
    <property type="match status" value="1"/>
</dbReference>
<dbReference type="AlphaFoldDB" id="D3DG21"/>
<name>D3DG21_HYDTT</name>
<keyword evidence="5" id="KW-1185">Reference proteome</keyword>
<dbReference type="Gene3D" id="3.20.20.370">
    <property type="entry name" value="Glycoside hydrolase/deacetylase"/>
    <property type="match status" value="1"/>
</dbReference>
<proteinExistence type="predicted"/>
<dbReference type="GO" id="GO:0016810">
    <property type="term" value="F:hydrolase activity, acting on carbon-nitrogen (but not peptide) bonds"/>
    <property type="evidence" value="ECO:0007669"/>
    <property type="project" value="InterPro"/>
</dbReference>
<dbReference type="CDD" id="cd10918">
    <property type="entry name" value="CE4_NodB_like_5s_6s"/>
    <property type="match status" value="1"/>
</dbReference>
<evidence type="ECO:0000259" key="3">
    <source>
        <dbReference type="PROSITE" id="PS51677"/>
    </source>
</evidence>
<dbReference type="InterPro" id="IPR011330">
    <property type="entry name" value="Glyco_hydro/deAcase_b/a-brl"/>
</dbReference>
<keyword evidence="2" id="KW-0732">Signal</keyword>
<evidence type="ECO:0000313" key="5">
    <source>
        <dbReference type="Proteomes" id="UP000002574"/>
    </source>
</evidence>
<dbReference type="PATRIC" id="fig|608538.5.peg.305"/>
<evidence type="ECO:0000313" key="4">
    <source>
        <dbReference type="EMBL" id="BAI68773.1"/>
    </source>
</evidence>